<reference evidence="1" key="1">
    <citation type="submission" date="2023-03" db="EMBL/GenBank/DDBJ databases">
        <title>Massive genome expansion in bonnet fungi (Mycena s.s.) driven by repeated elements and novel gene families across ecological guilds.</title>
        <authorList>
            <consortium name="Lawrence Berkeley National Laboratory"/>
            <person name="Harder C.B."/>
            <person name="Miyauchi S."/>
            <person name="Viragh M."/>
            <person name="Kuo A."/>
            <person name="Thoen E."/>
            <person name="Andreopoulos B."/>
            <person name="Lu D."/>
            <person name="Skrede I."/>
            <person name="Drula E."/>
            <person name="Henrissat B."/>
            <person name="Morin E."/>
            <person name="Kohler A."/>
            <person name="Barry K."/>
            <person name="LaButti K."/>
            <person name="Morin E."/>
            <person name="Salamov A."/>
            <person name="Lipzen A."/>
            <person name="Mereny Z."/>
            <person name="Hegedus B."/>
            <person name="Baldrian P."/>
            <person name="Stursova M."/>
            <person name="Weitz H."/>
            <person name="Taylor A."/>
            <person name="Grigoriev I.V."/>
            <person name="Nagy L.G."/>
            <person name="Martin F."/>
            <person name="Kauserud H."/>
        </authorList>
    </citation>
    <scope>NUCLEOTIDE SEQUENCE</scope>
    <source>
        <strain evidence="1">9284</strain>
    </source>
</reference>
<organism evidence="1 2">
    <name type="scientific">Roridomyces roridus</name>
    <dbReference type="NCBI Taxonomy" id="1738132"/>
    <lineage>
        <taxon>Eukaryota</taxon>
        <taxon>Fungi</taxon>
        <taxon>Dikarya</taxon>
        <taxon>Basidiomycota</taxon>
        <taxon>Agaricomycotina</taxon>
        <taxon>Agaricomycetes</taxon>
        <taxon>Agaricomycetidae</taxon>
        <taxon>Agaricales</taxon>
        <taxon>Marasmiineae</taxon>
        <taxon>Mycenaceae</taxon>
        <taxon>Roridomyces</taxon>
    </lineage>
</organism>
<comment type="caution">
    <text evidence="1">The sequence shown here is derived from an EMBL/GenBank/DDBJ whole genome shotgun (WGS) entry which is preliminary data.</text>
</comment>
<gene>
    <name evidence="1" type="ORF">FB45DRAFT_969603</name>
</gene>
<protein>
    <submittedName>
        <fullName evidence="1">Uncharacterized protein</fullName>
    </submittedName>
</protein>
<dbReference type="Proteomes" id="UP001221142">
    <property type="component" value="Unassembled WGS sequence"/>
</dbReference>
<keyword evidence="2" id="KW-1185">Reference proteome</keyword>
<dbReference type="AlphaFoldDB" id="A0AAD7AWM4"/>
<name>A0AAD7AWM4_9AGAR</name>
<dbReference type="EMBL" id="JARKIF010000299">
    <property type="protein sequence ID" value="KAJ7601871.1"/>
    <property type="molecule type" value="Genomic_DNA"/>
</dbReference>
<sequence>MHSQAFPGFLSIGVAKKTCPMCKMLAQAILSQKSLTVQLPGAHSTFFPWVPPEWLPLDVLDSLEKTLLGHVKEMISGDHLTRSRASSPFSDRVAAVESGEGEHYTGLRQALRKEKAIAMT</sequence>
<proteinExistence type="predicted"/>
<accession>A0AAD7AWM4</accession>
<evidence type="ECO:0000313" key="1">
    <source>
        <dbReference type="EMBL" id="KAJ7601871.1"/>
    </source>
</evidence>
<evidence type="ECO:0000313" key="2">
    <source>
        <dbReference type="Proteomes" id="UP001221142"/>
    </source>
</evidence>